<dbReference type="KEGG" id="hadh:FRZ61_36010"/>
<evidence type="ECO:0000313" key="4">
    <source>
        <dbReference type="EMBL" id="QEX23662.1"/>
    </source>
</evidence>
<evidence type="ECO:0000256" key="1">
    <source>
        <dbReference type="ARBA" id="ARBA00022679"/>
    </source>
</evidence>
<dbReference type="PROSITE" id="PS51186">
    <property type="entry name" value="GNAT"/>
    <property type="match status" value="1"/>
</dbReference>
<dbReference type="GO" id="GO:0008080">
    <property type="term" value="F:N-acetyltransferase activity"/>
    <property type="evidence" value="ECO:0007669"/>
    <property type="project" value="TreeGrafter"/>
</dbReference>
<proteinExistence type="predicted"/>
<gene>
    <name evidence="4" type="ORF">FRZ61_36010</name>
</gene>
<dbReference type="Proteomes" id="UP000325797">
    <property type="component" value="Chromosome"/>
</dbReference>
<dbReference type="PANTHER" id="PTHR10545">
    <property type="entry name" value="DIAMINE N-ACETYLTRANSFERASE"/>
    <property type="match status" value="1"/>
</dbReference>
<dbReference type="InterPro" id="IPR016181">
    <property type="entry name" value="Acyl_CoA_acyltransferase"/>
</dbReference>
<evidence type="ECO:0000256" key="2">
    <source>
        <dbReference type="ARBA" id="ARBA00023315"/>
    </source>
</evidence>
<dbReference type="PANTHER" id="PTHR10545:SF29">
    <property type="entry name" value="GH14572P-RELATED"/>
    <property type="match status" value="1"/>
</dbReference>
<dbReference type="CDD" id="cd04301">
    <property type="entry name" value="NAT_SF"/>
    <property type="match status" value="1"/>
</dbReference>
<keyword evidence="5" id="KW-1185">Reference proteome</keyword>
<dbReference type="InterPro" id="IPR000182">
    <property type="entry name" value="GNAT_dom"/>
</dbReference>
<evidence type="ECO:0000259" key="3">
    <source>
        <dbReference type="PROSITE" id="PS51186"/>
    </source>
</evidence>
<organism evidence="4 5">
    <name type="scientific">Hypericibacter adhaerens</name>
    <dbReference type="NCBI Taxonomy" id="2602016"/>
    <lineage>
        <taxon>Bacteria</taxon>
        <taxon>Pseudomonadati</taxon>
        <taxon>Pseudomonadota</taxon>
        <taxon>Alphaproteobacteria</taxon>
        <taxon>Rhodospirillales</taxon>
        <taxon>Dongiaceae</taxon>
        <taxon>Hypericibacter</taxon>
    </lineage>
</organism>
<evidence type="ECO:0000313" key="5">
    <source>
        <dbReference type="Proteomes" id="UP000325797"/>
    </source>
</evidence>
<accession>A0A5J6N0Z6</accession>
<sequence>MSLIIRPARPTDRAALLGMLQEFSDYLQAIDPEPSPGDEWAGLAEKERCVALSFEAEPVVSTLIAEREGRPVGYLAWHMGVFEIYKALYVAGLFVSEAARGQGVGHALMKEAGNLATARGASHVTWVVWRKNPAAIRFYQQLGAEFYDHNVQMIWSVK</sequence>
<reference evidence="4 5" key="1">
    <citation type="submission" date="2019-08" db="EMBL/GenBank/DDBJ databases">
        <title>Hyperibacter terrae gen. nov., sp. nov. and Hyperibacter viscosus sp. nov., two new members in the family Rhodospirillaceae isolated from the rhizosphere of Hypericum perforatum.</title>
        <authorList>
            <person name="Noviana Z."/>
        </authorList>
    </citation>
    <scope>NUCLEOTIDE SEQUENCE [LARGE SCALE GENOMIC DNA]</scope>
    <source>
        <strain evidence="4 5">R5959</strain>
    </source>
</reference>
<feature type="domain" description="N-acetyltransferase" evidence="3">
    <location>
        <begin position="3"/>
        <end position="158"/>
    </location>
</feature>
<protein>
    <submittedName>
        <fullName evidence="4">N-acetyltransferase</fullName>
    </submittedName>
</protein>
<dbReference type="EMBL" id="CP042582">
    <property type="protein sequence ID" value="QEX23662.1"/>
    <property type="molecule type" value="Genomic_DNA"/>
</dbReference>
<keyword evidence="2" id="KW-0012">Acyltransferase</keyword>
<dbReference type="OrthoDB" id="9805924at2"/>
<dbReference type="Pfam" id="PF00583">
    <property type="entry name" value="Acetyltransf_1"/>
    <property type="match status" value="1"/>
</dbReference>
<name>A0A5J6N0Z6_9PROT</name>
<dbReference type="SUPFAM" id="SSF55729">
    <property type="entry name" value="Acyl-CoA N-acyltransferases (Nat)"/>
    <property type="match status" value="1"/>
</dbReference>
<dbReference type="RefSeq" id="WP_151119015.1">
    <property type="nucleotide sequence ID" value="NZ_CP042582.1"/>
</dbReference>
<keyword evidence="1 4" id="KW-0808">Transferase</keyword>
<dbReference type="Gene3D" id="3.40.630.30">
    <property type="match status" value="1"/>
</dbReference>
<dbReference type="AlphaFoldDB" id="A0A5J6N0Z6"/>
<dbReference type="InterPro" id="IPR051016">
    <property type="entry name" value="Diverse_Substrate_AcTransf"/>
</dbReference>